<keyword evidence="1" id="KW-0812">Transmembrane</keyword>
<dbReference type="EMBL" id="CP137573">
    <property type="protein sequence ID" value="WOX22251.1"/>
    <property type="molecule type" value="Genomic_DNA"/>
</dbReference>
<feature type="transmembrane region" description="Helical" evidence="1">
    <location>
        <begin position="96"/>
        <end position="119"/>
    </location>
</feature>
<evidence type="ECO:0000313" key="2">
    <source>
        <dbReference type="EMBL" id="WOX22251.1"/>
    </source>
</evidence>
<keyword evidence="1" id="KW-0472">Membrane</keyword>
<gene>
    <name evidence="2" type="ORF">R2D22_12965</name>
</gene>
<evidence type="ECO:0000256" key="1">
    <source>
        <dbReference type="SAM" id="Phobius"/>
    </source>
</evidence>
<feature type="transmembrane region" description="Helical" evidence="1">
    <location>
        <begin position="12"/>
        <end position="37"/>
    </location>
</feature>
<protein>
    <submittedName>
        <fullName evidence="2">DUF6113 family protein</fullName>
    </submittedName>
</protein>
<keyword evidence="3" id="KW-1185">Reference proteome</keyword>
<keyword evidence="1" id="KW-1133">Transmembrane helix</keyword>
<accession>A0ABZ0LSR0</accession>
<feature type="transmembrane region" description="Helical" evidence="1">
    <location>
        <begin position="71"/>
        <end position="90"/>
    </location>
</feature>
<dbReference type="Pfam" id="PF19608">
    <property type="entry name" value="DUF6113"/>
    <property type="match status" value="1"/>
</dbReference>
<dbReference type="InterPro" id="IPR046095">
    <property type="entry name" value="DUF6113"/>
</dbReference>
<dbReference type="RefSeq" id="WP_318103269.1">
    <property type="nucleotide sequence ID" value="NZ_CP137573.1"/>
</dbReference>
<evidence type="ECO:0000313" key="3">
    <source>
        <dbReference type="Proteomes" id="UP001301731"/>
    </source>
</evidence>
<name>A0ABZ0LSR0_9ACTN</name>
<proteinExistence type="predicted"/>
<dbReference type="Proteomes" id="UP001301731">
    <property type="component" value="Chromosome"/>
</dbReference>
<sequence>MSAAVNGRAGRGALGTAVRVAGHLGLLALGVVVGAAGTLVQAAWFPLGLLLALLATAALFYGALRATGSQLGIAAAAVGWLVSIVLLALGRPEGDGLFAGGLGEAVFLLGGMALAVICATMSRPPASTS</sequence>
<reference evidence="2 3" key="1">
    <citation type="submission" date="2023-10" db="EMBL/GenBank/DDBJ databases">
        <title>The genome sequence of Streptomyces sp. HUAS YS2.</title>
        <authorList>
            <person name="Mo P."/>
        </authorList>
    </citation>
    <scope>NUCLEOTIDE SEQUENCE [LARGE SCALE GENOMIC DNA]</scope>
    <source>
        <strain evidence="2 3">HUAS YS2</strain>
    </source>
</reference>
<organism evidence="2 3">
    <name type="scientific">Streptomyces solicathayae</name>
    <dbReference type="NCBI Taxonomy" id="3081768"/>
    <lineage>
        <taxon>Bacteria</taxon>
        <taxon>Bacillati</taxon>
        <taxon>Actinomycetota</taxon>
        <taxon>Actinomycetes</taxon>
        <taxon>Kitasatosporales</taxon>
        <taxon>Streptomycetaceae</taxon>
        <taxon>Streptomyces</taxon>
    </lineage>
</organism>
<feature type="transmembrane region" description="Helical" evidence="1">
    <location>
        <begin position="43"/>
        <end position="64"/>
    </location>
</feature>